<keyword evidence="3" id="KW-1185">Reference proteome</keyword>
<dbReference type="EMBL" id="JAKELL010000006">
    <property type="protein sequence ID" value="KAH8998067.1"/>
    <property type="molecule type" value="Genomic_DNA"/>
</dbReference>
<evidence type="ECO:0000313" key="3">
    <source>
        <dbReference type="Proteomes" id="UP001201163"/>
    </source>
</evidence>
<proteinExistence type="predicted"/>
<organism evidence="2 3">
    <name type="scientific">Lactarius akahatsu</name>
    <dbReference type="NCBI Taxonomy" id="416441"/>
    <lineage>
        <taxon>Eukaryota</taxon>
        <taxon>Fungi</taxon>
        <taxon>Dikarya</taxon>
        <taxon>Basidiomycota</taxon>
        <taxon>Agaricomycotina</taxon>
        <taxon>Agaricomycetes</taxon>
        <taxon>Russulales</taxon>
        <taxon>Russulaceae</taxon>
        <taxon>Lactarius</taxon>
    </lineage>
</organism>
<evidence type="ECO:0000313" key="2">
    <source>
        <dbReference type="EMBL" id="KAH8998067.1"/>
    </source>
</evidence>
<dbReference type="Proteomes" id="UP001201163">
    <property type="component" value="Unassembled WGS sequence"/>
</dbReference>
<evidence type="ECO:0000256" key="1">
    <source>
        <dbReference type="SAM" id="MobiDB-lite"/>
    </source>
</evidence>
<feature type="region of interest" description="Disordered" evidence="1">
    <location>
        <begin position="208"/>
        <end position="292"/>
    </location>
</feature>
<feature type="compositionally biased region" description="Basic and acidic residues" evidence="1">
    <location>
        <begin position="208"/>
        <end position="218"/>
    </location>
</feature>
<gene>
    <name evidence="2" type="ORF">EDB92DRAFT_1813615</name>
</gene>
<dbReference type="AlphaFoldDB" id="A0AAD4LRP1"/>
<name>A0AAD4LRP1_9AGAM</name>
<sequence length="343" mass="37779">MVQSTYPTISAKQVHKAWTTMSKTLWKKNIEPLPSVRALLSNLKDNVDILNLPEMEGIKQVAWVMKKIVSPLQGKIIKVGIDATYNTNSMHLELYTILGEHDNAGFPLSYCLLTMASSVEDRKCTRALEVWAAVLCDKYSLNLRFVHTDKDMAEIGATCISEHLLQLQMQNTNCVGGISMKWLVYDPLRARHKYGFIDLTFRPYGHSDPNDSKGKAPGEPRFSAHGGLPLTSSSPKSCRTPMHLDRSAQDTENNVGPSPPTGGNPNPGCVPMHLAGGSQDAENDTAGGRQEAGVELTASSKLTIQIPTSWRYHRAESIAKDELDEETTVGAWECTTQHFGRNG</sequence>
<comment type="caution">
    <text evidence="2">The sequence shown here is derived from an EMBL/GenBank/DDBJ whole genome shotgun (WGS) entry which is preliminary data.</text>
</comment>
<protein>
    <submittedName>
        <fullName evidence="2">Uncharacterized protein</fullName>
    </submittedName>
</protein>
<reference evidence="2" key="1">
    <citation type="submission" date="2022-01" db="EMBL/GenBank/DDBJ databases">
        <title>Comparative genomics reveals a dynamic genome evolution in the ectomycorrhizal milk-cap (Lactarius) mushrooms.</title>
        <authorList>
            <consortium name="DOE Joint Genome Institute"/>
            <person name="Lebreton A."/>
            <person name="Tang N."/>
            <person name="Kuo A."/>
            <person name="LaButti K."/>
            <person name="Drula E."/>
            <person name="Barry K."/>
            <person name="Clum A."/>
            <person name="Lipzen A."/>
            <person name="Mousain D."/>
            <person name="Ng V."/>
            <person name="Wang R."/>
            <person name="Wang X."/>
            <person name="Dai Y."/>
            <person name="Henrissat B."/>
            <person name="Grigoriev I.V."/>
            <person name="Guerin-Laguette A."/>
            <person name="Yu F."/>
            <person name="Martin F.M."/>
        </authorList>
    </citation>
    <scope>NUCLEOTIDE SEQUENCE</scope>
    <source>
        <strain evidence="2">QP</strain>
    </source>
</reference>
<accession>A0AAD4LRP1</accession>